<name>A0A937LIL0_9GAMM</name>
<feature type="transmembrane region" description="Helical" evidence="1">
    <location>
        <begin position="6"/>
        <end position="24"/>
    </location>
</feature>
<dbReference type="SUPFAM" id="SSF110997">
    <property type="entry name" value="Sporulation related repeat"/>
    <property type="match status" value="1"/>
</dbReference>
<evidence type="ECO:0000259" key="2">
    <source>
        <dbReference type="PROSITE" id="PS51724"/>
    </source>
</evidence>
<evidence type="ECO:0000256" key="1">
    <source>
        <dbReference type="SAM" id="Phobius"/>
    </source>
</evidence>
<dbReference type="EMBL" id="JADHQD010000007">
    <property type="protein sequence ID" value="MBL6818123.1"/>
    <property type="molecule type" value="Genomic_DNA"/>
</dbReference>
<proteinExistence type="predicted"/>
<keyword evidence="1" id="KW-0812">Transmembrane</keyword>
<feature type="domain" description="SPOR" evidence="2">
    <location>
        <begin position="74"/>
        <end position="155"/>
    </location>
</feature>
<accession>A0A937LIL0</accession>
<dbReference type="InterPro" id="IPR007730">
    <property type="entry name" value="SPOR-like_dom"/>
</dbReference>
<keyword evidence="1" id="KW-0472">Membrane</keyword>
<comment type="caution">
    <text evidence="3">The sequence shown here is derived from an EMBL/GenBank/DDBJ whole genome shotgun (WGS) entry which is preliminary data.</text>
</comment>
<evidence type="ECO:0000313" key="3">
    <source>
        <dbReference type="EMBL" id="MBL6818123.1"/>
    </source>
</evidence>
<dbReference type="Gene3D" id="3.30.70.1070">
    <property type="entry name" value="Sporulation related repeat"/>
    <property type="match status" value="1"/>
</dbReference>
<protein>
    <submittedName>
        <fullName evidence="3">SPOR domain-containing protein</fullName>
    </submittedName>
</protein>
<dbReference type="AlphaFoldDB" id="A0A937LIL0"/>
<evidence type="ECO:0000313" key="4">
    <source>
        <dbReference type="Proteomes" id="UP000711391"/>
    </source>
</evidence>
<sequence>MNIERIVGIIFSISALLVLLFVVLTPQIDYQQELTITQSPEVEKTIKDEVQIEEAKEVIKSAKVIKSKASNIEKSDFDLFVLRVHVLSSKDNANNMVTKIIEGGFPAFTEVFGSQQNLHAVYVGPFIEESDIKLNLDKIEKVSESKNGEISRWKL</sequence>
<dbReference type="PROSITE" id="PS51724">
    <property type="entry name" value="SPOR"/>
    <property type="match status" value="1"/>
</dbReference>
<dbReference type="Pfam" id="PF05036">
    <property type="entry name" value="SPOR"/>
    <property type="match status" value="1"/>
</dbReference>
<dbReference type="GO" id="GO:0042834">
    <property type="term" value="F:peptidoglycan binding"/>
    <property type="evidence" value="ECO:0007669"/>
    <property type="project" value="InterPro"/>
</dbReference>
<organism evidence="3 4">
    <name type="scientific">SAR86 cluster bacterium</name>
    <dbReference type="NCBI Taxonomy" id="2030880"/>
    <lineage>
        <taxon>Bacteria</taxon>
        <taxon>Pseudomonadati</taxon>
        <taxon>Pseudomonadota</taxon>
        <taxon>Gammaproteobacteria</taxon>
        <taxon>SAR86 cluster</taxon>
    </lineage>
</organism>
<dbReference type="InterPro" id="IPR036680">
    <property type="entry name" value="SPOR-like_sf"/>
</dbReference>
<gene>
    <name evidence="3" type="ORF">ISQ64_01810</name>
</gene>
<reference evidence="3" key="1">
    <citation type="submission" date="2020-10" db="EMBL/GenBank/DDBJ databases">
        <title>Microbiome of the Black Sea water column analyzed by genome centric metagenomics.</title>
        <authorList>
            <person name="Cabello-Yeves P.J."/>
            <person name="Callieri C."/>
            <person name="Picazo A."/>
            <person name="Mehrshad M."/>
            <person name="Haro-Moreno J.M."/>
            <person name="Roda-Garcia J."/>
            <person name="Dzembekova N."/>
            <person name="Slabakova V."/>
            <person name="Slabakova N."/>
            <person name="Moncheva S."/>
            <person name="Rodriguez-Valera F."/>
        </authorList>
    </citation>
    <scope>NUCLEOTIDE SEQUENCE</scope>
    <source>
        <strain evidence="3">BS307-5m-G50</strain>
    </source>
</reference>
<keyword evidence="1" id="KW-1133">Transmembrane helix</keyword>
<dbReference type="Proteomes" id="UP000711391">
    <property type="component" value="Unassembled WGS sequence"/>
</dbReference>